<evidence type="ECO:0000313" key="3">
    <source>
        <dbReference type="Proteomes" id="UP000325081"/>
    </source>
</evidence>
<keyword evidence="2" id="KW-0808">Transferase</keyword>
<sequence>MGHHGVNGVRSSDLFLSYWKFEIIANVSKSNFESTLSNYPKSARLTLKRESLLFTGNCNSLALQSSAVIPSPLPTTRQSLNVPNSSVALYILQPFDCHRIKSPLTKISPKNNNNNNNNNKISYD</sequence>
<gene>
    <name evidence="2" type="ORF">STAS_14199</name>
</gene>
<comment type="caution">
    <text evidence="2">The sequence shown here is derived from an EMBL/GenBank/DDBJ whole genome shotgun (WGS) entry which is preliminary data.</text>
</comment>
<dbReference type="AlphaFoldDB" id="A0A5A7PYZ1"/>
<feature type="region of interest" description="Disordered" evidence="1">
    <location>
        <begin position="103"/>
        <end position="124"/>
    </location>
</feature>
<name>A0A5A7PYZ1_STRAF</name>
<organism evidence="2 3">
    <name type="scientific">Striga asiatica</name>
    <name type="common">Asiatic witchweed</name>
    <name type="synonym">Buchnera asiatica</name>
    <dbReference type="NCBI Taxonomy" id="4170"/>
    <lineage>
        <taxon>Eukaryota</taxon>
        <taxon>Viridiplantae</taxon>
        <taxon>Streptophyta</taxon>
        <taxon>Embryophyta</taxon>
        <taxon>Tracheophyta</taxon>
        <taxon>Spermatophyta</taxon>
        <taxon>Magnoliopsida</taxon>
        <taxon>eudicotyledons</taxon>
        <taxon>Gunneridae</taxon>
        <taxon>Pentapetalae</taxon>
        <taxon>asterids</taxon>
        <taxon>lamiids</taxon>
        <taxon>Lamiales</taxon>
        <taxon>Orobanchaceae</taxon>
        <taxon>Buchnereae</taxon>
        <taxon>Striga</taxon>
    </lineage>
</organism>
<reference evidence="3" key="1">
    <citation type="journal article" date="2019" name="Curr. Biol.">
        <title>Genome Sequence of Striga asiatica Provides Insight into the Evolution of Plant Parasitism.</title>
        <authorList>
            <person name="Yoshida S."/>
            <person name="Kim S."/>
            <person name="Wafula E.K."/>
            <person name="Tanskanen J."/>
            <person name="Kim Y.M."/>
            <person name="Honaas L."/>
            <person name="Yang Z."/>
            <person name="Spallek T."/>
            <person name="Conn C.E."/>
            <person name="Ichihashi Y."/>
            <person name="Cheong K."/>
            <person name="Cui S."/>
            <person name="Der J.P."/>
            <person name="Gundlach H."/>
            <person name="Jiao Y."/>
            <person name="Hori C."/>
            <person name="Ishida J.K."/>
            <person name="Kasahara H."/>
            <person name="Kiba T."/>
            <person name="Kim M.S."/>
            <person name="Koo N."/>
            <person name="Laohavisit A."/>
            <person name="Lee Y.H."/>
            <person name="Lumba S."/>
            <person name="McCourt P."/>
            <person name="Mortimer J.C."/>
            <person name="Mutuku J.M."/>
            <person name="Nomura T."/>
            <person name="Sasaki-Sekimoto Y."/>
            <person name="Seto Y."/>
            <person name="Wang Y."/>
            <person name="Wakatake T."/>
            <person name="Sakakibara H."/>
            <person name="Demura T."/>
            <person name="Yamaguchi S."/>
            <person name="Yoneyama K."/>
            <person name="Manabe R.I."/>
            <person name="Nelson D.C."/>
            <person name="Schulman A.H."/>
            <person name="Timko M.P."/>
            <person name="dePamphilis C.W."/>
            <person name="Choi D."/>
            <person name="Shirasu K."/>
        </authorList>
    </citation>
    <scope>NUCLEOTIDE SEQUENCE [LARGE SCALE GENOMIC DNA]</scope>
    <source>
        <strain evidence="3">cv. UVA1</strain>
    </source>
</reference>
<dbReference type="Proteomes" id="UP000325081">
    <property type="component" value="Unassembled WGS sequence"/>
</dbReference>
<keyword evidence="3" id="KW-1185">Reference proteome</keyword>
<accession>A0A5A7PYZ1</accession>
<feature type="compositionally biased region" description="Low complexity" evidence="1">
    <location>
        <begin position="111"/>
        <end position="124"/>
    </location>
</feature>
<keyword evidence="2" id="KW-0012">Acyltransferase</keyword>
<protein>
    <submittedName>
        <fullName evidence="2">Acyl-CoA N-acyltransferases super family protein</fullName>
    </submittedName>
</protein>
<evidence type="ECO:0000313" key="2">
    <source>
        <dbReference type="EMBL" id="GER37772.1"/>
    </source>
</evidence>
<evidence type="ECO:0000256" key="1">
    <source>
        <dbReference type="SAM" id="MobiDB-lite"/>
    </source>
</evidence>
<dbReference type="GO" id="GO:0016746">
    <property type="term" value="F:acyltransferase activity"/>
    <property type="evidence" value="ECO:0007669"/>
    <property type="project" value="UniProtKB-KW"/>
</dbReference>
<dbReference type="EMBL" id="BKCP01005405">
    <property type="protein sequence ID" value="GER37772.1"/>
    <property type="molecule type" value="Genomic_DNA"/>
</dbReference>
<proteinExistence type="predicted"/>